<dbReference type="GeneID" id="54480436"/>
<dbReference type="AlphaFoldDB" id="A0A6A6VVN8"/>
<accession>A0A6A6VVN8</accession>
<sequence>MCRVRTIASYECGSDYRCKWWTCPTAWTEYHLKHNMQYATTTSRSGKLKPICTDVKMKIWALLQAQCMRTNTSVSFEEMLGQQKKIGESWTVQVKSCQCRAHARKCSASSDRSEQLQRWSWPTAEDTIQKNSQEGTEESIQVGNAQESTQHGWE</sequence>
<protein>
    <submittedName>
        <fullName evidence="2">Uncharacterized protein</fullName>
    </submittedName>
</protein>
<evidence type="ECO:0000256" key="1">
    <source>
        <dbReference type="SAM" id="MobiDB-lite"/>
    </source>
</evidence>
<dbReference type="Proteomes" id="UP000799437">
    <property type="component" value="Unassembled WGS sequence"/>
</dbReference>
<feature type="compositionally biased region" description="Polar residues" evidence="1">
    <location>
        <begin position="129"/>
        <end position="154"/>
    </location>
</feature>
<dbReference type="RefSeq" id="XP_033596307.1">
    <property type="nucleotide sequence ID" value="XM_033739382.1"/>
</dbReference>
<evidence type="ECO:0000313" key="3">
    <source>
        <dbReference type="Proteomes" id="UP000799437"/>
    </source>
</evidence>
<gene>
    <name evidence="2" type="ORF">EJ05DRAFT_157223</name>
</gene>
<keyword evidence="3" id="KW-1185">Reference proteome</keyword>
<dbReference type="EMBL" id="ML996582">
    <property type="protein sequence ID" value="KAF2753856.1"/>
    <property type="molecule type" value="Genomic_DNA"/>
</dbReference>
<name>A0A6A6VVN8_9PEZI</name>
<proteinExistence type="predicted"/>
<reference evidence="2" key="1">
    <citation type="journal article" date="2020" name="Stud. Mycol.">
        <title>101 Dothideomycetes genomes: a test case for predicting lifestyles and emergence of pathogens.</title>
        <authorList>
            <person name="Haridas S."/>
            <person name="Albert R."/>
            <person name="Binder M."/>
            <person name="Bloem J."/>
            <person name="Labutti K."/>
            <person name="Salamov A."/>
            <person name="Andreopoulos B."/>
            <person name="Baker S."/>
            <person name="Barry K."/>
            <person name="Bills G."/>
            <person name="Bluhm B."/>
            <person name="Cannon C."/>
            <person name="Castanera R."/>
            <person name="Culley D."/>
            <person name="Daum C."/>
            <person name="Ezra D."/>
            <person name="Gonzalez J."/>
            <person name="Henrissat B."/>
            <person name="Kuo A."/>
            <person name="Liang C."/>
            <person name="Lipzen A."/>
            <person name="Lutzoni F."/>
            <person name="Magnuson J."/>
            <person name="Mondo S."/>
            <person name="Nolan M."/>
            <person name="Ohm R."/>
            <person name="Pangilinan J."/>
            <person name="Park H.-J."/>
            <person name="Ramirez L."/>
            <person name="Alfaro M."/>
            <person name="Sun H."/>
            <person name="Tritt A."/>
            <person name="Yoshinaga Y."/>
            <person name="Zwiers L.-H."/>
            <person name="Turgeon B."/>
            <person name="Goodwin S."/>
            <person name="Spatafora J."/>
            <person name="Crous P."/>
            <person name="Grigoriev I."/>
        </authorList>
    </citation>
    <scope>NUCLEOTIDE SEQUENCE</scope>
    <source>
        <strain evidence="2">CBS 121739</strain>
    </source>
</reference>
<organism evidence="2 3">
    <name type="scientific">Pseudovirgaria hyperparasitica</name>
    <dbReference type="NCBI Taxonomy" id="470096"/>
    <lineage>
        <taxon>Eukaryota</taxon>
        <taxon>Fungi</taxon>
        <taxon>Dikarya</taxon>
        <taxon>Ascomycota</taxon>
        <taxon>Pezizomycotina</taxon>
        <taxon>Dothideomycetes</taxon>
        <taxon>Dothideomycetes incertae sedis</taxon>
        <taxon>Acrospermales</taxon>
        <taxon>Acrospermaceae</taxon>
        <taxon>Pseudovirgaria</taxon>
    </lineage>
</organism>
<evidence type="ECO:0000313" key="2">
    <source>
        <dbReference type="EMBL" id="KAF2753856.1"/>
    </source>
</evidence>
<feature type="region of interest" description="Disordered" evidence="1">
    <location>
        <begin position="116"/>
        <end position="154"/>
    </location>
</feature>